<comment type="caution">
    <text evidence="1">The sequence shown here is derived from an EMBL/GenBank/DDBJ whole genome shotgun (WGS) entry which is preliminary data.</text>
</comment>
<dbReference type="Pfam" id="PF04134">
    <property type="entry name" value="DCC1-like"/>
    <property type="match status" value="1"/>
</dbReference>
<dbReference type="InterPro" id="IPR007263">
    <property type="entry name" value="DCC1-like"/>
</dbReference>
<keyword evidence="2" id="KW-1185">Reference proteome</keyword>
<dbReference type="GO" id="GO:0015035">
    <property type="term" value="F:protein-disulfide reductase activity"/>
    <property type="evidence" value="ECO:0007669"/>
    <property type="project" value="InterPro"/>
</dbReference>
<proteinExistence type="predicted"/>
<evidence type="ECO:0000313" key="2">
    <source>
        <dbReference type="Proteomes" id="UP000718821"/>
    </source>
</evidence>
<dbReference type="AlphaFoldDB" id="A0A939BB56"/>
<name>A0A939BB56_9BIFI</name>
<organism evidence="1 2">
    <name type="scientific">Bifidobacterium pullorum subsp. saeculare</name>
    <dbReference type="NCBI Taxonomy" id="78257"/>
    <lineage>
        <taxon>Bacteria</taxon>
        <taxon>Bacillati</taxon>
        <taxon>Actinomycetota</taxon>
        <taxon>Actinomycetes</taxon>
        <taxon>Bifidobacteriales</taxon>
        <taxon>Bifidobacteriaceae</taxon>
        <taxon>Bifidobacterium</taxon>
    </lineage>
</organism>
<sequence>MTAAEQERVVLYDSDCGFCKWSLDKLLAWDRRRALRPVPIQSGEGQRLLAPIPEARRLDSWHLIAPDGAIHSAGAGAPFLFEVL</sequence>
<gene>
    <name evidence="1" type="ORF">H7U32_10130</name>
</gene>
<reference evidence="1" key="1">
    <citation type="submission" date="2020-08" db="EMBL/GenBank/DDBJ databases">
        <authorList>
            <person name="Cejkova D."/>
            <person name="Kubasova T."/>
            <person name="Jahodarova E."/>
            <person name="Rychlik I."/>
        </authorList>
    </citation>
    <scope>NUCLEOTIDE SEQUENCE</scope>
    <source>
        <strain evidence="1">An836</strain>
    </source>
</reference>
<evidence type="ECO:0000313" key="1">
    <source>
        <dbReference type="EMBL" id="MBM6700626.1"/>
    </source>
</evidence>
<feature type="non-terminal residue" evidence="1">
    <location>
        <position position="84"/>
    </location>
</feature>
<dbReference type="EMBL" id="JACLYU010000205">
    <property type="protein sequence ID" value="MBM6700626.1"/>
    <property type="molecule type" value="Genomic_DNA"/>
</dbReference>
<reference evidence="1" key="2">
    <citation type="journal article" date="2021" name="Sci. Rep.">
        <title>The distribution of antibiotic resistance genes in chicken gut microbiota commensals.</title>
        <authorList>
            <person name="Juricova H."/>
            <person name="Matiasovicova J."/>
            <person name="Kubasova T."/>
            <person name="Cejkova D."/>
            <person name="Rychlik I."/>
        </authorList>
    </citation>
    <scope>NUCLEOTIDE SEQUENCE</scope>
    <source>
        <strain evidence="1">An836</strain>
    </source>
</reference>
<protein>
    <submittedName>
        <fullName evidence="1">DUF393 domain-containing protein</fullName>
    </submittedName>
</protein>
<accession>A0A939BB56</accession>
<dbReference type="Proteomes" id="UP000718821">
    <property type="component" value="Unassembled WGS sequence"/>
</dbReference>
<dbReference type="RefSeq" id="WP_204469909.1">
    <property type="nucleotide sequence ID" value="NZ_JACLYU010000205.1"/>
</dbReference>